<keyword evidence="3" id="KW-1185">Reference proteome</keyword>
<feature type="active site" evidence="1">
    <location>
        <position position="158"/>
    </location>
</feature>
<evidence type="ECO:0000313" key="2">
    <source>
        <dbReference type="EMBL" id="KAG0554335.1"/>
    </source>
</evidence>
<proteinExistence type="predicted"/>
<reference evidence="2" key="1">
    <citation type="submission" date="2020-06" db="EMBL/GenBank/DDBJ databases">
        <title>WGS assembly of Ceratodon purpureus strain R40.</title>
        <authorList>
            <person name="Carey S.B."/>
            <person name="Jenkins J."/>
            <person name="Shu S."/>
            <person name="Lovell J.T."/>
            <person name="Sreedasyam A."/>
            <person name="Maumus F."/>
            <person name="Tiley G.P."/>
            <person name="Fernandez-Pozo N."/>
            <person name="Barry K."/>
            <person name="Chen C."/>
            <person name="Wang M."/>
            <person name="Lipzen A."/>
            <person name="Daum C."/>
            <person name="Saski C.A."/>
            <person name="Payton A.C."/>
            <person name="Mcbreen J.C."/>
            <person name="Conrad R.E."/>
            <person name="Kollar L.M."/>
            <person name="Olsson S."/>
            <person name="Huttunen S."/>
            <person name="Landis J.B."/>
            <person name="Wickett N.J."/>
            <person name="Johnson M.G."/>
            <person name="Rensing S.A."/>
            <person name="Grimwood J."/>
            <person name="Schmutz J."/>
            <person name="Mcdaniel S.F."/>
        </authorList>
    </citation>
    <scope>NUCLEOTIDE SEQUENCE</scope>
    <source>
        <strain evidence="2">R40</strain>
    </source>
</reference>
<evidence type="ECO:0000256" key="1">
    <source>
        <dbReference type="PIRSR" id="PIRSR628131-1"/>
    </source>
</evidence>
<feature type="active site" evidence="1">
    <location>
        <position position="123"/>
    </location>
</feature>
<dbReference type="GO" id="GO:0005737">
    <property type="term" value="C:cytoplasm"/>
    <property type="evidence" value="ECO:0007669"/>
    <property type="project" value="InterPro"/>
</dbReference>
<sequence length="632" mass="71373">MKPSMEKEDMFPAPMLEPLETNGIVMAEEMVSLEEVLMVSEEMASKEMAPDAQVVAKRSRPRLPVIFYRLKTGSRLKVVKEYIASFEYSLKLETNFNTQKQRPLSLIMETAKSIINSPLPIKCVEAVFVALLLTAGLPYVERFPLSFQTVLDGQVYQHIVLVVQYFDKFGAFGISRWPEFGSKDVQFYSMSSVIDTFKKAYEEQRHVVERIRVGLPVEHNTRSTNFVCWRYLELNLEDEPWPECVEEIDKFAAKGKQLWNFWINPGKGEEYPRQIHIRQTKRLLASRESSPLKTRRLNLESCIIGQAVVGGIEDPENPESDVISDNIINPQELSSQADSAEITLSVDLGDSPAKEAAAEPVEQKEPCFDDKTVATHNPSKHGFSKLRRIQKFFKNRSAQSEDAAVRSVKKSLQSRPRLARLAQKIDRTSSLVVSPSLLGTESLNGTPCHGLGDGPKRGPKSCWECLRRGYRTKNEARLLLLKDKLADLRMQGPVAGESFLVVQEIFQQLVGFGDAITSRLDVFEGTVDSLSEAIDAVVQSVDGEKELHSLKQLADQLVDIRISREEGLMRKPKPCNKQGFVTTPCLLRSGCGTYNADVQYRIPPCFYLFSKWCGRREHRSRDCNDLAEEPAT</sequence>
<gene>
    <name evidence="2" type="ORF">KC19_12G083400</name>
</gene>
<accession>A0A8T0G671</accession>
<dbReference type="PANTHER" id="PTHR15750">
    <property type="entry name" value="VASOHIBIN-1-LIKE ISOFORM X2"/>
    <property type="match status" value="1"/>
</dbReference>
<dbReference type="PANTHER" id="PTHR15750:SF2">
    <property type="entry name" value="VASOHIBIN"/>
    <property type="match status" value="1"/>
</dbReference>
<dbReference type="EMBL" id="CM026433">
    <property type="protein sequence ID" value="KAG0554335.1"/>
    <property type="molecule type" value="Genomic_DNA"/>
</dbReference>
<dbReference type="Pfam" id="PF14822">
    <property type="entry name" value="Vasohibin"/>
    <property type="match status" value="1"/>
</dbReference>
<dbReference type="Proteomes" id="UP000822688">
    <property type="component" value="Chromosome 12"/>
</dbReference>
<organism evidence="2 3">
    <name type="scientific">Ceratodon purpureus</name>
    <name type="common">Fire moss</name>
    <name type="synonym">Dicranum purpureum</name>
    <dbReference type="NCBI Taxonomy" id="3225"/>
    <lineage>
        <taxon>Eukaryota</taxon>
        <taxon>Viridiplantae</taxon>
        <taxon>Streptophyta</taxon>
        <taxon>Embryophyta</taxon>
        <taxon>Bryophyta</taxon>
        <taxon>Bryophytina</taxon>
        <taxon>Bryopsida</taxon>
        <taxon>Dicranidae</taxon>
        <taxon>Pseudoditrichales</taxon>
        <taxon>Ditrichaceae</taxon>
        <taxon>Ceratodon</taxon>
    </lineage>
</organism>
<comment type="caution">
    <text evidence="2">The sequence shown here is derived from an EMBL/GenBank/DDBJ whole genome shotgun (WGS) entry which is preliminary data.</text>
</comment>
<evidence type="ECO:0000313" key="3">
    <source>
        <dbReference type="Proteomes" id="UP000822688"/>
    </source>
</evidence>
<protein>
    <submittedName>
        <fullName evidence="2">Uncharacterized protein</fullName>
    </submittedName>
</protein>
<feature type="active site" evidence="1">
    <location>
        <position position="175"/>
    </location>
</feature>
<name>A0A8T0G671_CERPU</name>
<dbReference type="InterPro" id="IPR028131">
    <property type="entry name" value="VASH1"/>
</dbReference>
<dbReference type="AlphaFoldDB" id="A0A8T0G671"/>